<dbReference type="InterPro" id="IPR036909">
    <property type="entry name" value="Cyt_c-like_dom_sf"/>
</dbReference>
<keyword evidence="3 8" id="KW-0349">Heme</keyword>
<evidence type="ECO:0000313" key="11">
    <source>
        <dbReference type="Proteomes" id="UP001359886"/>
    </source>
</evidence>
<sequence length="716" mass="76322">MDQTEIGSVARAPLTRVVLAALLTVSGADLFAQQTAPSFTTEQAVRGASVYGEQCASCHGENLSDGAYGPPLKGPGFLQRWGGKPLDELFILMASTMPTAAPRSLTDQAYADLLAHILLNNGVAPGPDEVRPDPVPLAKAVLPTTGPTPSGGIAGGVALPPPPDVPANPLDRITPVTADMLANPPDGDWLTWRRSSAGTGYSPLDQITRENVDDLRVVWSWALPEGPAHVAPLVHDGVIFAHGWGDIVQALDAGSGDLLWQYTRWLPDSLDSFAYGKRSIALYGEHVILATSDAHVVALSMKTGEVVWDQAIGGLQKGHRVTGGPLVAEDRVMIGTSGQVPGGNFIVGLDAATGAEVWRFRTIAQPGTPGGDTWVDLPAAERTGASSWVPGSYDAATGLAYFGTAQTYNTGPLLAAGLDAGAANAGLYTDSTLAIDPATGELAWHFQHLPNDQWDLDWVFERILFSRTVNGIETPVMVSAGKSGIHDLLNAETGGYIASVDPGMQDFIQSIDPESGRRTIDPARLPRADRTVSVCPHADGTKNWMPSAWNPQTRMLYVPLMEICMDMVPVVEGEQANLSSGVRWTGRPRPDADGRYGRLQAINLDTGELTWAHRQRAPRTSGILTTAGRLVFGGDLQRYLTAFDADSGEELWRFRLNDVPVAPPVSFEMNGRQYLAVTVGRGVIATARGSLVPEIRLPMAPAATLWIFALPESGEH</sequence>
<evidence type="ECO:0000313" key="10">
    <source>
        <dbReference type="EMBL" id="MEJ8568683.1"/>
    </source>
</evidence>
<keyword evidence="11" id="KW-1185">Reference proteome</keyword>
<dbReference type="PANTHER" id="PTHR32303">
    <property type="entry name" value="QUINOPROTEIN ALCOHOL DEHYDROGENASE (CYTOCHROME C)"/>
    <property type="match status" value="1"/>
</dbReference>
<gene>
    <name evidence="10" type="ORF">V3330_13705</name>
</gene>
<dbReference type="Proteomes" id="UP001359886">
    <property type="component" value="Unassembled WGS sequence"/>
</dbReference>
<dbReference type="EMBL" id="JAZHOG010000009">
    <property type="protein sequence ID" value="MEJ8568683.1"/>
    <property type="molecule type" value="Genomic_DNA"/>
</dbReference>
<evidence type="ECO:0000256" key="2">
    <source>
        <dbReference type="ARBA" id="ARBA00008156"/>
    </source>
</evidence>
<keyword evidence="4 8" id="KW-0479">Metal-binding</keyword>
<name>A0AAW9RKS6_9GAMM</name>
<dbReference type="SUPFAM" id="SSF46626">
    <property type="entry name" value="Cytochrome c"/>
    <property type="match status" value="1"/>
</dbReference>
<comment type="caution">
    <text evidence="10">The sequence shown here is derived from an EMBL/GenBank/DDBJ whole genome shotgun (WGS) entry which is preliminary data.</text>
</comment>
<evidence type="ECO:0000256" key="7">
    <source>
        <dbReference type="ARBA" id="ARBA00023004"/>
    </source>
</evidence>
<proteinExistence type="inferred from homology"/>
<dbReference type="Gene3D" id="1.10.760.10">
    <property type="entry name" value="Cytochrome c-like domain"/>
    <property type="match status" value="1"/>
</dbReference>
<dbReference type="PROSITE" id="PS51007">
    <property type="entry name" value="CYTC"/>
    <property type="match status" value="1"/>
</dbReference>
<dbReference type="InterPro" id="IPR011047">
    <property type="entry name" value="Quinoprotein_ADH-like_sf"/>
</dbReference>
<keyword evidence="6" id="KW-0560">Oxidoreductase</keyword>
<evidence type="ECO:0000256" key="5">
    <source>
        <dbReference type="ARBA" id="ARBA00022729"/>
    </source>
</evidence>
<dbReference type="Gene3D" id="2.140.10.10">
    <property type="entry name" value="Quinoprotein alcohol dehydrogenase-like superfamily"/>
    <property type="match status" value="1"/>
</dbReference>
<keyword evidence="5" id="KW-0732">Signal</keyword>
<evidence type="ECO:0000256" key="6">
    <source>
        <dbReference type="ARBA" id="ARBA00023002"/>
    </source>
</evidence>
<organism evidence="10 11">
    <name type="scientific">Elongatibacter sediminis</name>
    <dbReference type="NCBI Taxonomy" id="3119006"/>
    <lineage>
        <taxon>Bacteria</taxon>
        <taxon>Pseudomonadati</taxon>
        <taxon>Pseudomonadota</taxon>
        <taxon>Gammaproteobacteria</taxon>
        <taxon>Chromatiales</taxon>
        <taxon>Wenzhouxiangellaceae</taxon>
        <taxon>Elongatibacter</taxon>
    </lineage>
</organism>
<dbReference type="GO" id="GO:0016491">
    <property type="term" value="F:oxidoreductase activity"/>
    <property type="evidence" value="ECO:0007669"/>
    <property type="project" value="UniProtKB-KW"/>
</dbReference>
<dbReference type="AlphaFoldDB" id="A0AAW9RKS6"/>
<feature type="domain" description="Cytochrome c" evidence="9">
    <location>
        <begin position="42"/>
        <end position="121"/>
    </location>
</feature>
<comment type="cofactor">
    <cofactor evidence="1">
        <name>pyrroloquinoline quinone</name>
        <dbReference type="ChEBI" id="CHEBI:58442"/>
    </cofactor>
</comment>
<evidence type="ECO:0000256" key="1">
    <source>
        <dbReference type="ARBA" id="ARBA00001931"/>
    </source>
</evidence>
<dbReference type="SUPFAM" id="SSF50998">
    <property type="entry name" value="Quinoprotein alcohol dehydrogenase-like"/>
    <property type="match status" value="1"/>
</dbReference>
<keyword evidence="7 8" id="KW-0408">Iron</keyword>
<dbReference type="Pfam" id="PF01011">
    <property type="entry name" value="PQQ"/>
    <property type="match status" value="2"/>
</dbReference>
<dbReference type="InterPro" id="IPR018391">
    <property type="entry name" value="PQQ_b-propeller_rpt"/>
</dbReference>
<reference evidence="10 11" key="1">
    <citation type="submission" date="2024-02" db="EMBL/GenBank/DDBJ databases">
        <title>A novel Wenzhouxiangellaceae bacterium, isolated from coastal sediments.</title>
        <authorList>
            <person name="Du Z.-J."/>
            <person name="Ye Y.-Q."/>
            <person name="Zhang X.-Y."/>
        </authorList>
    </citation>
    <scope>NUCLEOTIDE SEQUENCE [LARGE SCALE GENOMIC DNA]</scope>
    <source>
        <strain evidence="10 11">CH-27</strain>
    </source>
</reference>
<evidence type="ECO:0000259" key="9">
    <source>
        <dbReference type="PROSITE" id="PS51007"/>
    </source>
</evidence>
<accession>A0AAW9RKS6</accession>
<dbReference type="Pfam" id="PF13442">
    <property type="entry name" value="Cytochrome_CBB3"/>
    <property type="match status" value="1"/>
</dbReference>
<dbReference type="GO" id="GO:0009055">
    <property type="term" value="F:electron transfer activity"/>
    <property type="evidence" value="ECO:0007669"/>
    <property type="project" value="InterPro"/>
</dbReference>
<protein>
    <submittedName>
        <fullName evidence="10">PQQ-binding-like beta-propeller repeat protein</fullName>
    </submittedName>
</protein>
<dbReference type="InterPro" id="IPR009056">
    <property type="entry name" value="Cyt_c-like_dom"/>
</dbReference>
<evidence type="ECO:0000256" key="4">
    <source>
        <dbReference type="ARBA" id="ARBA00022723"/>
    </source>
</evidence>
<dbReference type="InterPro" id="IPR002372">
    <property type="entry name" value="PQQ_rpt_dom"/>
</dbReference>
<evidence type="ECO:0000256" key="3">
    <source>
        <dbReference type="ARBA" id="ARBA00022617"/>
    </source>
</evidence>
<dbReference type="SMART" id="SM00564">
    <property type="entry name" value="PQQ"/>
    <property type="match status" value="6"/>
</dbReference>
<comment type="similarity">
    <text evidence="2">Belongs to the bacterial PQQ dehydrogenase family.</text>
</comment>
<dbReference type="GO" id="GO:0046872">
    <property type="term" value="F:metal ion binding"/>
    <property type="evidence" value="ECO:0007669"/>
    <property type="project" value="UniProtKB-KW"/>
</dbReference>
<dbReference type="RefSeq" id="WP_354696006.1">
    <property type="nucleotide sequence ID" value="NZ_JAZHOG010000009.1"/>
</dbReference>
<dbReference type="GO" id="GO:0020037">
    <property type="term" value="F:heme binding"/>
    <property type="evidence" value="ECO:0007669"/>
    <property type="project" value="InterPro"/>
</dbReference>
<evidence type="ECO:0000256" key="8">
    <source>
        <dbReference type="PROSITE-ProRule" id="PRU00433"/>
    </source>
</evidence>